<dbReference type="RefSeq" id="XP_013083906.2">
    <property type="nucleotide sequence ID" value="XM_013228452.2"/>
</dbReference>
<dbReference type="Pfam" id="PF12867">
    <property type="entry name" value="DinB_2"/>
    <property type="match status" value="1"/>
</dbReference>
<keyword evidence="2" id="KW-0560">Oxidoreductase</keyword>
<reference evidence="7" key="1">
    <citation type="submission" date="2020-05" db="UniProtKB">
        <authorList>
            <consortium name="EnsemblMetazoa"/>
        </authorList>
    </citation>
    <scope>IDENTIFICATION</scope>
    <source>
        <strain evidence="7">BB02</strain>
    </source>
</reference>
<dbReference type="SUPFAM" id="SSF53335">
    <property type="entry name" value="S-adenosyl-L-methionine-dependent methyltransferases"/>
    <property type="match status" value="1"/>
</dbReference>
<dbReference type="Gene3D" id="3.90.1580.10">
    <property type="entry name" value="paralog of FGE (formylglycine-generating enzyme)"/>
    <property type="match status" value="1"/>
</dbReference>
<evidence type="ECO:0000259" key="6">
    <source>
        <dbReference type="Pfam" id="PF12867"/>
    </source>
</evidence>
<dbReference type="Gene3D" id="3.40.50.150">
    <property type="entry name" value="Vaccinia Virus protein VP39"/>
    <property type="match status" value="1"/>
</dbReference>
<dbReference type="STRING" id="6526.A0A2C9JUL4"/>
<dbReference type="InterPro" id="IPR005532">
    <property type="entry name" value="SUMF_dom"/>
</dbReference>
<dbReference type="InterPro" id="IPR027577">
    <property type="entry name" value="OvoA_Nterm"/>
</dbReference>
<keyword evidence="3" id="KW-0408">Iron</keyword>
<dbReference type="Pfam" id="PF03781">
    <property type="entry name" value="FGE-sulfatase"/>
    <property type="match status" value="1"/>
</dbReference>
<evidence type="ECO:0000259" key="5">
    <source>
        <dbReference type="Pfam" id="PF03781"/>
    </source>
</evidence>
<feature type="domain" description="Sulfatase-modifying factor enzyme-like" evidence="5">
    <location>
        <begin position="203"/>
        <end position="494"/>
    </location>
</feature>
<dbReference type="VEuPathDB" id="VectorBase:BGLAX_039255"/>
<dbReference type="Proteomes" id="UP000076420">
    <property type="component" value="Unassembled WGS sequence"/>
</dbReference>
<comment type="pathway">
    <text evidence="4">Amino-acid biosynthesis; ergothioneine biosynthesis.</text>
</comment>
<accession>A0A2C9JUL4</accession>
<evidence type="ECO:0000313" key="8">
    <source>
        <dbReference type="Proteomes" id="UP000076420"/>
    </source>
</evidence>
<dbReference type="RefSeq" id="XP_013083905.2">
    <property type="nucleotide sequence ID" value="XM_013228451.2"/>
</dbReference>
<dbReference type="FunFam" id="3.90.1580.10:FF:000008">
    <property type="entry name" value="Predicted protein"/>
    <property type="match status" value="1"/>
</dbReference>
<dbReference type="PANTHER" id="PTHR23150:SF26">
    <property type="entry name" value="GENERIC METHYLTRANSFERASE"/>
    <property type="match status" value="1"/>
</dbReference>
<dbReference type="AlphaFoldDB" id="A0A2C9JUL4"/>
<evidence type="ECO:0000256" key="2">
    <source>
        <dbReference type="ARBA" id="ARBA00023002"/>
    </source>
</evidence>
<dbReference type="OrthoDB" id="659at2759"/>
<evidence type="ECO:0008006" key="9">
    <source>
        <dbReference type="Google" id="ProtNLM"/>
    </source>
</evidence>
<dbReference type="EnsemblMetazoa" id="BGLB008301-RC">
    <property type="protein sequence ID" value="BGLB008301-PC"/>
    <property type="gene ID" value="BGLB008301"/>
</dbReference>
<feature type="domain" description="DinB-like" evidence="6">
    <location>
        <begin position="40"/>
        <end position="169"/>
    </location>
</feature>
<sequence>MDVLTGSKVFSSLRPLNLSTCTKQDIIDYFNNSYDLNESLFLGLRDESAMYKCPDRLRLPLIFYYGHTAAVYVNKLMLAGLIKERPNLHFETMFETGVDEMSWDDTENYRMGGSYKWPALHEVVEYRRTVRSIILKVIESTKLELPINMESPWWALLMGMEHERIHLETSSVLIRQLPIEIVVRPEGWKYGPTKSDCAVKGNKMVSMNSKHVTLGKPLEFPSYGWDNEYGSYSCKVPSFEASQYLITNAEFYEFVNDGGYQTADLWTEEGWRWVQYRKALHPTFWICDQGCKSGCGGKLANYSHCKINFINSNGHELINEKTKCNLYKLRVMFDLIDMPWDWPVEVNYLEAKAFCKWKGPGYRLPIEAEHHVMRGVQLPTSMGPECDIIFQKEIHANINLYYGSSTPVNLFPPTKAGFYDVFGNVWEWMEDHFNGLSEFHSHFLYDDFSSPCFDGKHNVILGGSWISTGDEASRFARYAFRRHFFQHCGFRLARNPTMEAELPAIFVETDVFVLGSGVQANEVLIDNNTTVHLTESKNLTYNYDTVEKLEGILELEFGFRDCFAAVVVNLCTNYCNYYQVAANSVVHLGTATGRGAFELSKRFNKVLGIESCGRLLDAALKLQNGDEIILKDRKIIKLSDDYNPNRVIFKQLTWVPNEVDSHDLTLVTHLHRVQNPKAWLARLWEITKLEGIVVIASPEREWNKERLKHFLHHRLTCVSNEEVTYQEKDELKSAVVTIWRHQ</sequence>
<dbReference type="KEGG" id="bgt:106068941"/>
<dbReference type="RefSeq" id="XP_013083907.2">
    <property type="nucleotide sequence ID" value="XM_013228453.2"/>
</dbReference>
<dbReference type="InterPro" id="IPR051043">
    <property type="entry name" value="Sulfatase_Mod_Factor_Kinase"/>
</dbReference>
<protein>
    <recommendedName>
        <fullName evidence="9">Sulfatase-modifying factor enzyme domain-containing protein</fullName>
    </recommendedName>
</protein>
<dbReference type="InterPro" id="IPR042095">
    <property type="entry name" value="SUMF_sf"/>
</dbReference>
<dbReference type="SUPFAM" id="SSF56436">
    <property type="entry name" value="C-type lectin-like"/>
    <property type="match status" value="1"/>
</dbReference>
<dbReference type="EnsemblMetazoa" id="BGLB008301-RB">
    <property type="protein sequence ID" value="BGLB008301-PB"/>
    <property type="gene ID" value="BGLB008301"/>
</dbReference>
<dbReference type="VEuPathDB" id="VectorBase:BGLB008301"/>
<dbReference type="NCBIfam" id="TIGR04344">
    <property type="entry name" value="ovoA_Nterm"/>
    <property type="match status" value="1"/>
</dbReference>
<dbReference type="InterPro" id="IPR016187">
    <property type="entry name" value="CTDL_fold"/>
</dbReference>
<evidence type="ECO:0000256" key="1">
    <source>
        <dbReference type="ARBA" id="ARBA00005310"/>
    </source>
</evidence>
<evidence type="ECO:0000256" key="4">
    <source>
        <dbReference type="ARBA" id="ARBA00037882"/>
    </source>
</evidence>
<evidence type="ECO:0000313" key="7">
    <source>
        <dbReference type="EnsemblMetazoa" id="BGLB008301-PD"/>
    </source>
</evidence>
<dbReference type="InterPro" id="IPR029063">
    <property type="entry name" value="SAM-dependent_MTases_sf"/>
</dbReference>
<dbReference type="GO" id="GO:0120147">
    <property type="term" value="F:formylglycine-generating oxidase activity"/>
    <property type="evidence" value="ECO:0007669"/>
    <property type="project" value="TreeGrafter"/>
</dbReference>
<comment type="similarity">
    <text evidence="1">Belongs to the sulfatase-modifying factor family.</text>
</comment>
<dbReference type="InterPro" id="IPR024775">
    <property type="entry name" value="DinB-like"/>
</dbReference>
<dbReference type="EnsemblMetazoa" id="BGLB008301-RD">
    <property type="protein sequence ID" value="BGLB008301-PD"/>
    <property type="gene ID" value="BGLB008301"/>
</dbReference>
<dbReference type="PANTHER" id="PTHR23150">
    <property type="entry name" value="SULFATASE MODIFYING FACTOR 1, 2"/>
    <property type="match status" value="1"/>
</dbReference>
<evidence type="ECO:0000256" key="3">
    <source>
        <dbReference type="ARBA" id="ARBA00023004"/>
    </source>
</evidence>
<name>A0A2C9JUL4_BIOGL</name>
<proteinExistence type="inferred from homology"/>
<gene>
    <name evidence="7" type="primary">106068941</name>
</gene>
<organism evidence="7 8">
    <name type="scientific">Biomphalaria glabrata</name>
    <name type="common">Bloodfluke planorb</name>
    <name type="synonym">Freshwater snail</name>
    <dbReference type="NCBI Taxonomy" id="6526"/>
    <lineage>
        <taxon>Eukaryota</taxon>
        <taxon>Metazoa</taxon>
        <taxon>Spiralia</taxon>
        <taxon>Lophotrochozoa</taxon>
        <taxon>Mollusca</taxon>
        <taxon>Gastropoda</taxon>
        <taxon>Heterobranchia</taxon>
        <taxon>Euthyneura</taxon>
        <taxon>Panpulmonata</taxon>
        <taxon>Hygrophila</taxon>
        <taxon>Lymnaeoidea</taxon>
        <taxon>Planorbidae</taxon>
        <taxon>Biomphalaria</taxon>
    </lineage>
</organism>